<accession>A0ABP7UN28</accession>
<evidence type="ECO:0008006" key="3">
    <source>
        <dbReference type="Google" id="ProtNLM"/>
    </source>
</evidence>
<protein>
    <recommendedName>
        <fullName evidence="3">DUF4376 domain-containing protein</fullName>
    </recommendedName>
</protein>
<dbReference type="EMBL" id="BAABDK010000029">
    <property type="protein sequence ID" value="GAA4047923.1"/>
    <property type="molecule type" value="Genomic_DNA"/>
</dbReference>
<evidence type="ECO:0000313" key="1">
    <source>
        <dbReference type="EMBL" id="GAA4047923.1"/>
    </source>
</evidence>
<sequence>MGFFDKILRPNADVEVTFIDHATGEVIGVTKMAPEQLPVTFEVATNFTLGTQEWQVGTAVPMTSSEFSRTKKLSLRLHKIEYLNPQDIHSTLPTISDNLPETDEAALFSAFELTIFEDDWRQNEFLSSAARPLVAQEAAAIRRVWTEFGKVSNDGFQSFKQLHVRKTIGEPGLALDFARLQAVLGAAHPGSLAFHDQPGFVRNGFAFQTAAATYYGLLADGTTVTHLCLDGVGEDALAEVQAVNQAFDLIFVVWYHAQVIAPEPEMQ</sequence>
<keyword evidence="2" id="KW-1185">Reference proteome</keyword>
<gene>
    <name evidence="1" type="ORF">GCM10022409_37830</name>
</gene>
<name>A0ABP7UN28_9BACT</name>
<dbReference type="Proteomes" id="UP001501469">
    <property type="component" value="Unassembled WGS sequence"/>
</dbReference>
<reference evidence="2" key="1">
    <citation type="journal article" date="2019" name="Int. J. Syst. Evol. Microbiol.">
        <title>The Global Catalogue of Microorganisms (GCM) 10K type strain sequencing project: providing services to taxonomists for standard genome sequencing and annotation.</title>
        <authorList>
            <consortium name="The Broad Institute Genomics Platform"/>
            <consortium name="The Broad Institute Genome Sequencing Center for Infectious Disease"/>
            <person name="Wu L."/>
            <person name="Ma J."/>
        </authorList>
    </citation>
    <scope>NUCLEOTIDE SEQUENCE [LARGE SCALE GENOMIC DNA]</scope>
    <source>
        <strain evidence="2">JCM 17225</strain>
    </source>
</reference>
<evidence type="ECO:0000313" key="2">
    <source>
        <dbReference type="Proteomes" id="UP001501469"/>
    </source>
</evidence>
<proteinExistence type="predicted"/>
<organism evidence="1 2">
    <name type="scientific">Hymenobacter glaciei</name>
    <dbReference type="NCBI Taxonomy" id="877209"/>
    <lineage>
        <taxon>Bacteria</taxon>
        <taxon>Pseudomonadati</taxon>
        <taxon>Bacteroidota</taxon>
        <taxon>Cytophagia</taxon>
        <taxon>Cytophagales</taxon>
        <taxon>Hymenobacteraceae</taxon>
        <taxon>Hymenobacter</taxon>
    </lineage>
</organism>
<dbReference type="RefSeq" id="WP_345057632.1">
    <property type="nucleotide sequence ID" value="NZ_BAABDK010000029.1"/>
</dbReference>
<comment type="caution">
    <text evidence="1">The sequence shown here is derived from an EMBL/GenBank/DDBJ whole genome shotgun (WGS) entry which is preliminary data.</text>
</comment>